<comment type="caution">
    <text evidence="2">The sequence shown here is derived from an EMBL/GenBank/DDBJ whole genome shotgun (WGS) entry which is preliminary data.</text>
</comment>
<sequence>MRQLFIFILTLAILEYRDVEGGEADSEVIQKGLDMGLALGEVMADKSFESSMSMLAKNVGPFLGALAPAVEILMNFIGGESDELKFMKEMFAKIERRFDMVDDRFKDVSKKIDWSTTQISLGKHENTIKVLNHALQNIVQARKEVVGDYRDKFIRLYESNWKDDPYVLYNSVTSDSLLQKNVIAILKPYMENHRGKIQKFLLGLTELVVRGISVELSYLQMKNKTIFREERQKYWTDKLASMRKVMLKADSDIKMNYSEQLKIDVEKLLRNNDGSSHEDFAKLSYDFLSEKFDWRDWFVVSYDELHGGKKHWVRYCGGLSLFRKHGRNTVIASVPKNKMSINNDTSTENKQVLKKVDSLCKRYNYGYDPIGCDNSKGLFNRLPSEVKTGCRYAGAGVIRIEKKKIEIKGSKHRLYVRRRGCYKHGHDKYGYSVFVFG</sequence>
<dbReference type="AlphaFoldDB" id="A0AA88XGY6"/>
<feature type="chain" id="PRO_5041710032" evidence="1">
    <location>
        <begin position="22"/>
        <end position="437"/>
    </location>
</feature>
<gene>
    <name evidence="2" type="ORF">FSP39_021576</name>
</gene>
<accession>A0AA88XGY6</accession>
<dbReference type="PANTHER" id="PTHR40472:SF6">
    <property type="entry name" value="RICIN B-TYPE LECTIN DOMAIN-CONTAINING PROTEIN"/>
    <property type="match status" value="1"/>
</dbReference>
<keyword evidence="1" id="KW-0732">Signal</keyword>
<evidence type="ECO:0000313" key="3">
    <source>
        <dbReference type="Proteomes" id="UP001186944"/>
    </source>
</evidence>
<evidence type="ECO:0000313" key="2">
    <source>
        <dbReference type="EMBL" id="KAK3084931.1"/>
    </source>
</evidence>
<evidence type="ECO:0000256" key="1">
    <source>
        <dbReference type="SAM" id="SignalP"/>
    </source>
</evidence>
<feature type="signal peptide" evidence="1">
    <location>
        <begin position="1"/>
        <end position="21"/>
    </location>
</feature>
<dbReference type="InterPro" id="IPR039051">
    <property type="entry name" value="SE-CTX-like"/>
</dbReference>
<dbReference type="EMBL" id="VSWD01000013">
    <property type="protein sequence ID" value="KAK3084931.1"/>
    <property type="molecule type" value="Genomic_DNA"/>
</dbReference>
<protein>
    <submittedName>
        <fullName evidence="2">Uncharacterized protein</fullName>
    </submittedName>
</protein>
<name>A0AA88XGY6_PINIB</name>
<organism evidence="2 3">
    <name type="scientific">Pinctada imbricata</name>
    <name type="common">Atlantic pearl-oyster</name>
    <name type="synonym">Pinctada martensii</name>
    <dbReference type="NCBI Taxonomy" id="66713"/>
    <lineage>
        <taxon>Eukaryota</taxon>
        <taxon>Metazoa</taxon>
        <taxon>Spiralia</taxon>
        <taxon>Lophotrochozoa</taxon>
        <taxon>Mollusca</taxon>
        <taxon>Bivalvia</taxon>
        <taxon>Autobranchia</taxon>
        <taxon>Pteriomorphia</taxon>
        <taxon>Pterioida</taxon>
        <taxon>Pterioidea</taxon>
        <taxon>Pteriidae</taxon>
        <taxon>Pinctada</taxon>
    </lineage>
</organism>
<reference evidence="2" key="1">
    <citation type="submission" date="2019-08" db="EMBL/GenBank/DDBJ databases">
        <title>The improved chromosome-level genome for the pearl oyster Pinctada fucata martensii using PacBio sequencing and Hi-C.</title>
        <authorList>
            <person name="Zheng Z."/>
        </authorList>
    </citation>
    <scope>NUCLEOTIDE SEQUENCE</scope>
    <source>
        <strain evidence="2">ZZ-2019</strain>
        <tissue evidence="2">Adductor muscle</tissue>
    </source>
</reference>
<dbReference type="Proteomes" id="UP001186944">
    <property type="component" value="Unassembled WGS sequence"/>
</dbReference>
<dbReference type="PANTHER" id="PTHR40472">
    <property type="entry name" value="RICIN B-TYPE LECTIN DOMAIN-CONTAINING PROTEIN"/>
    <property type="match status" value="1"/>
</dbReference>
<keyword evidence="3" id="KW-1185">Reference proteome</keyword>
<proteinExistence type="predicted"/>